<dbReference type="GO" id="GO:0008146">
    <property type="term" value="F:sulfotransferase activity"/>
    <property type="evidence" value="ECO:0007669"/>
    <property type="project" value="InterPro"/>
</dbReference>
<proteinExistence type="inferred from homology"/>
<dbReference type="SUPFAM" id="SSF52540">
    <property type="entry name" value="P-loop containing nucleoside triphosphate hydrolases"/>
    <property type="match status" value="1"/>
</dbReference>
<protein>
    <recommendedName>
        <fullName evidence="9">Carbohydrate sulfotransferase</fullName>
        <ecNumber evidence="9">2.8.2.-</ecNumber>
    </recommendedName>
</protein>
<dbReference type="GO" id="GO:0000139">
    <property type="term" value="C:Golgi membrane"/>
    <property type="evidence" value="ECO:0007669"/>
    <property type="project" value="UniProtKB-SubCell"/>
</dbReference>
<dbReference type="OMA" id="LVWCNIF"/>
<reference evidence="10 11" key="1">
    <citation type="submission" date="2015-12" db="EMBL/GenBank/DDBJ databases">
        <title>The genome of Folsomia candida.</title>
        <authorList>
            <person name="Faddeeva A."/>
            <person name="Derks M.F."/>
            <person name="Anvar Y."/>
            <person name="Smit S."/>
            <person name="Van Straalen N."/>
            <person name="Roelofs D."/>
        </authorList>
    </citation>
    <scope>NUCLEOTIDE SEQUENCE [LARGE SCALE GENOMIC DNA]</scope>
    <source>
        <strain evidence="10 11">VU population</strain>
        <tissue evidence="10">Whole body</tissue>
    </source>
</reference>
<comment type="caution">
    <text evidence="10">The sequence shown here is derived from an EMBL/GenBank/DDBJ whole genome shotgun (WGS) entry which is preliminary data.</text>
</comment>
<keyword evidence="7 9" id="KW-0472">Membrane</keyword>
<dbReference type="PANTHER" id="PTHR12137:SF54">
    <property type="entry name" value="CARBOHYDRATE SULFOTRANSFERASE"/>
    <property type="match status" value="1"/>
</dbReference>
<evidence type="ECO:0000313" key="10">
    <source>
        <dbReference type="EMBL" id="OXA40457.1"/>
    </source>
</evidence>
<keyword evidence="4 9" id="KW-0812">Transmembrane</keyword>
<evidence type="ECO:0000256" key="4">
    <source>
        <dbReference type="ARBA" id="ARBA00022692"/>
    </source>
</evidence>
<evidence type="ECO:0000256" key="6">
    <source>
        <dbReference type="ARBA" id="ARBA00023034"/>
    </source>
</evidence>
<evidence type="ECO:0000256" key="1">
    <source>
        <dbReference type="ARBA" id="ARBA00004323"/>
    </source>
</evidence>
<keyword evidence="5 9" id="KW-1133">Transmembrane helix</keyword>
<comment type="similarity">
    <text evidence="2 9">Belongs to the sulfotransferase 2 family.</text>
</comment>
<evidence type="ECO:0000256" key="7">
    <source>
        <dbReference type="ARBA" id="ARBA00023136"/>
    </source>
</evidence>
<gene>
    <name evidence="10" type="ORF">Fcan01_24680</name>
</gene>
<dbReference type="AlphaFoldDB" id="A0A226D6U7"/>
<keyword evidence="6 9" id="KW-0333">Golgi apparatus</keyword>
<evidence type="ECO:0000256" key="2">
    <source>
        <dbReference type="ARBA" id="ARBA00006339"/>
    </source>
</evidence>
<dbReference type="PANTHER" id="PTHR12137">
    <property type="entry name" value="CARBOHYDRATE SULFOTRANSFERASE"/>
    <property type="match status" value="1"/>
</dbReference>
<feature type="transmembrane region" description="Helical" evidence="9">
    <location>
        <begin position="20"/>
        <end position="41"/>
    </location>
</feature>
<evidence type="ECO:0000256" key="3">
    <source>
        <dbReference type="ARBA" id="ARBA00022679"/>
    </source>
</evidence>
<dbReference type="InterPro" id="IPR018011">
    <property type="entry name" value="Carb_sulfotrans_8-10"/>
</dbReference>
<evidence type="ECO:0000256" key="8">
    <source>
        <dbReference type="ARBA" id="ARBA00023180"/>
    </source>
</evidence>
<keyword evidence="3 9" id="KW-0808">Transferase</keyword>
<dbReference type="Pfam" id="PF03567">
    <property type="entry name" value="Sulfotransfer_2"/>
    <property type="match status" value="1"/>
</dbReference>
<dbReference type="InterPro" id="IPR027417">
    <property type="entry name" value="P-loop_NTPase"/>
</dbReference>
<evidence type="ECO:0000256" key="5">
    <source>
        <dbReference type="ARBA" id="ARBA00022989"/>
    </source>
</evidence>
<dbReference type="EC" id="2.8.2.-" evidence="9"/>
<evidence type="ECO:0000256" key="9">
    <source>
        <dbReference type="RuleBase" id="RU364020"/>
    </source>
</evidence>
<dbReference type="InterPro" id="IPR005331">
    <property type="entry name" value="Sulfotransferase"/>
</dbReference>
<accession>A0A226D6U7</accession>
<name>A0A226D6U7_FOLCA</name>
<sequence>MKVPPCSYSSLPSWTHCKNALIGFIAVVAVFIVVFIAYHGASSARLARFYKSKRYDPSKTNKLCKQSPRQEAINWNYFYYYEDVKTKKSLVWCKVPKAGSTTLTKMFLRLAGAKDISNTTRIHKLLRNYYPRLSSKVMTHRIRDSKTFVVVRDPFERILSAYRDKLESYERDLEYRDGYYYDHYGRFMVKDEKTGMTGNFTTTRKEPTWPEFVQYLLKTSVARYDEHWMPITRLCSPCKVDYNIVIKMENFAREIRQPLNYAKIDVASLGWAHKTGTSTNRKIINGYFKNLTLTDVKKLYAKYKKDFQLFGYTPFKYFKLFNNNNEQNKTVTE</sequence>
<dbReference type="Gene3D" id="3.40.50.300">
    <property type="entry name" value="P-loop containing nucleotide triphosphate hydrolases"/>
    <property type="match status" value="1"/>
</dbReference>
<evidence type="ECO:0000313" key="11">
    <source>
        <dbReference type="Proteomes" id="UP000198287"/>
    </source>
</evidence>
<dbReference type="GO" id="GO:0016051">
    <property type="term" value="P:carbohydrate biosynthetic process"/>
    <property type="evidence" value="ECO:0007669"/>
    <property type="project" value="InterPro"/>
</dbReference>
<keyword evidence="11" id="KW-1185">Reference proteome</keyword>
<keyword evidence="8 9" id="KW-0325">Glycoprotein</keyword>
<dbReference type="OrthoDB" id="2019940at2759"/>
<dbReference type="Proteomes" id="UP000198287">
    <property type="component" value="Unassembled WGS sequence"/>
</dbReference>
<dbReference type="EMBL" id="LNIX01000033">
    <property type="protein sequence ID" value="OXA40457.1"/>
    <property type="molecule type" value="Genomic_DNA"/>
</dbReference>
<comment type="subcellular location">
    <subcellularLocation>
        <location evidence="1 9">Golgi apparatus membrane</location>
        <topology evidence="1 9">Single-pass type II membrane protein</topology>
    </subcellularLocation>
</comment>
<organism evidence="10 11">
    <name type="scientific">Folsomia candida</name>
    <name type="common">Springtail</name>
    <dbReference type="NCBI Taxonomy" id="158441"/>
    <lineage>
        <taxon>Eukaryota</taxon>
        <taxon>Metazoa</taxon>
        <taxon>Ecdysozoa</taxon>
        <taxon>Arthropoda</taxon>
        <taxon>Hexapoda</taxon>
        <taxon>Collembola</taxon>
        <taxon>Entomobryomorpha</taxon>
        <taxon>Isotomoidea</taxon>
        <taxon>Isotomidae</taxon>
        <taxon>Proisotominae</taxon>
        <taxon>Folsomia</taxon>
    </lineage>
</organism>
<keyword evidence="9" id="KW-0735">Signal-anchor</keyword>
<keyword evidence="9" id="KW-0119">Carbohydrate metabolism</keyword>